<evidence type="ECO:0000313" key="2">
    <source>
        <dbReference type="EMBL" id="CNU01000.1"/>
    </source>
</evidence>
<feature type="domain" description="RdRp catalytic" evidence="1">
    <location>
        <begin position="1"/>
        <end position="109"/>
    </location>
</feature>
<accession>A0A655C9C5</accession>
<dbReference type="EMBL" id="CQPA01000009">
    <property type="protein sequence ID" value="CNU01000.1"/>
    <property type="molecule type" value="Genomic_DNA"/>
</dbReference>
<reference evidence="2 3" key="1">
    <citation type="submission" date="2015-03" db="EMBL/GenBank/DDBJ databases">
        <authorList>
            <consortium name="Pathogen Informatics"/>
        </authorList>
    </citation>
    <scope>NUCLEOTIDE SEQUENCE [LARGE SCALE GENOMIC DNA]</scope>
    <source>
        <strain evidence="2 3">A1104</strain>
    </source>
</reference>
<sequence length="169" mass="19406">MNRQRNTGDIAMALRNQIFHRLECRRLLLEENSAIAGLSDVAINNHQRHFRGVNQRQNRRLIHIASVKNNSVALSVGQHLYGFLLSFRRIVTIGDDQLLVMKLRLARRPAQQTAKIEAVKRRDDQTDAVAGAICQRACQQVGAIVQSLHRRKHFLARAFFYLPRPIQHS</sequence>
<dbReference type="GO" id="GO:0039694">
    <property type="term" value="P:viral RNA genome replication"/>
    <property type="evidence" value="ECO:0007669"/>
    <property type="project" value="InterPro"/>
</dbReference>
<proteinExistence type="predicted"/>
<dbReference type="Proteomes" id="UP000041314">
    <property type="component" value="Unassembled WGS sequence"/>
</dbReference>
<evidence type="ECO:0000259" key="1">
    <source>
        <dbReference type="PROSITE" id="PS50507"/>
    </source>
</evidence>
<name>A0A655C9C5_SALET</name>
<dbReference type="InterPro" id="IPR007094">
    <property type="entry name" value="RNA-dir_pol_PSvirus"/>
</dbReference>
<evidence type="ECO:0000313" key="3">
    <source>
        <dbReference type="Proteomes" id="UP000041314"/>
    </source>
</evidence>
<dbReference type="PROSITE" id="PS50507">
    <property type="entry name" value="RDRP_SSRNA_POS"/>
    <property type="match status" value="1"/>
</dbReference>
<organism evidence="2 3">
    <name type="scientific">Salmonella enterica subsp. enterica serovar Bovismorbificans</name>
    <dbReference type="NCBI Taxonomy" id="58097"/>
    <lineage>
        <taxon>Bacteria</taxon>
        <taxon>Pseudomonadati</taxon>
        <taxon>Pseudomonadota</taxon>
        <taxon>Gammaproteobacteria</taxon>
        <taxon>Enterobacterales</taxon>
        <taxon>Enterobacteriaceae</taxon>
        <taxon>Salmonella</taxon>
    </lineage>
</organism>
<dbReference type="GO" id="GO:0003968">
    <property type="term" value="F:RNA-directed RNA polymerase activity"/>
    <property type="evidence" value="ECO:0007669"/>
    <property type="project" value="InterPro"/>
</dbReference>
<protein>
    <recommendedName>
        <fullName evidence="1">RdRp catalytic domain-containing protein</fullName>
    </recommendedName>
</protein>
<dbReference type="AlphaFoldDB" id="A0A655C9C5"/>
<gene>
    <name evidence="2" type="ORF">ERS008198_01657</name>
</gene>